<feature type="transmembrane region" description="Helical" evidence="11">
    <location>
        <begin position="6"/>
        <end position="29"/>
    </location>
</feature>
<evidence type="ECO:0000256" key="1">
    <source>
        <dbReference type="ARBA" id="ARBA00004389"/>
    </source>
</evidence>
<evidence type="ECO:0000256" key="7">
    <source>
        <dbReference type="ARBA" id="ARBA00022824"/>
    </source>
</evidence>
<dbReference type="OrthoDB" id="17098at2759"/>
<evidence type="ECO:0000256" key="5">
    <source>
        <dbReference type="ARBA" id="ARBA00017467"/>
    </source>
</evidence>
<evidence type="ECO:0000313" key="12">
    <source>
        <dbReference type="EMBL" id="KAF2399228.1"/>
    </source>
</evidence>
<evidence type="ECO:0000256" key="6">
    <source>
        <dbReference type="ARBA" id="ARBA00022692"/>
    </source>
</evidence>
<dbReference type="GO" id="GO:0004577">
    <property type="term" value="F:N-acetylglucosaminyldiphosphodolichol N-acetylglucosaminyltransferase activity"/>
    <property type="evidence" value="ECO:0007669"/>
    <property type="project" value="TreeGrafter"/>
</dbReference>
<evidence type="ECO:0000256" key="11">
    <source>
        <dbReference type="RuleBase" id="RU362127"/>
    </source>
</evidence>
<keyword evidence="8 11" id="KW-1133">Transmembrane helix</keyword>
<keyword evidence="9 11" id="KW-0472">Membrane</keyword>
<dbReference type="GO" id="GO:0031965">
    <property type="term" value="C:nuclear membrane"/>
    <property type="evidence" value="ECO:0007669"/>
    <property type="project" value="UniProtKB-SubCell"/>
</dbReference>
<gene>
    <name evidence="11" type="primary">ALG14</name>
    <name evidence="12" type="ORF">EJ06DRAFT_479290</name>
</gene>
<comment type="function">
    <text evidence="11">Involved in protein N-glycosylation. Essential for the second step of the dolichol-linked oligosaccharide pathway. Anchors the catalytic subunit ALG13 to the ER.</text>
</comment>
<proteinExistence type="inferred from homology"/>
<dbReference type="Gene3D" id="3.40.50.2000">
    <property type="entry name" value="Glycogen Phosphorylase B"/>
    <property type="match status" value="1"/>
</dbReference>
<comment type="similarity">
    <text evidence="3 11">Belongs to the ALG14 family.</text>
</comment>
<dbReference type="AlphaFoldDB" id="A0A6G1HT45"/>
<dbReference type="InterPro" id="IPR013969">
    <property type="entry name" value="Oligosacch_biosynth_Alg14"/>
</dbReference>
<evidence type="ECO:0000256" key="4">
    <source>
        <dbReference type="ARBA" id="ARBA00011335"/>
    </source>
</evidence>
<evidence type="ECO:0000256" key="2">
    <source>
        <dbReference type="ARBA" id="ARBA00004590"/>
    </source>
</evidence>
<name>A0A6G1HT45_9PEZI</name>
<evidence type="ECO:0000256" key="9">
    <source>
        <dbReference type="ARBA" id="ARBA00023136"/>
    </source>
</evidence>
<dbReference type="Proteomes" id="UP000799640">
    <property type="component" value="Unassembled WGS sequence"/>
</dbReference>
<keyword evidence="6 11" id="KW-0812">Transmembrane</keyword>
<dbReference type="EMBL" id="ML996698">
    <property type="protein sequence ID" value="KAF2399228.1"/>
    <property type="molecule type" value="Genomic_DNA"/>
</dbReference>
<protein>
    <recommendedName>
        <fullName evidence="5 11">UDP-N-acetylglucosamine transferase subunit ALG14</fullName>
    </recommendedName>
    <alternativeName>
        <fullName evidence="10 11">Asparagine-linked glycosylation protein 14</fullName>
    </alternativeName>
</protein>
<organism evidence="12 13">
    <name type="scientific">Trichodelitschia bisporula</name>
    <dbReference type="NCBI Taxonomy" id="703511"/>
    <lineage>
        <taxon>Eukaryota</taxon>
        <taxon>Fungi</taxon>
        <taxon>Dikarya</taxon>
        <taxon>Ascomycota</taxon>
        <taxon>Pezizomycotina</taxon>
        <taxon>Dothideomycetes</taxon>
        <taxon>Dothideomycetes incertae sedis</taxon>
        <taxon>Phaeotrichales</taxon>
        <taxon>Phaeotrichaceae</taxon>
        <taxon>Trichodelitschia</taxon>
    </lineage>
</organism>
<dbReference type="Pfam" id="PF08660">
    <property type="entry name" value="Alg14"/>
    <property type="match status" value="1"/>
</dbReference>
<accession>A0A6G1HT45</accession>
<keyword evidence="7 11" id="KW-0256">Endoplasmic reticulum</keyword>
<evidence type="ECO:0000256" key="8">
    <source>
        <dbReference type="ARBA" id="ARBA00022989"/>
    </source>
</evidence>
<reference evidence="12" key="1">
    <citation type="journal article" date="2020" name="Stud. Mycol.">
        <title>101 Dothideomycetes genomes: a test case for predicting lifestyles and emergence of pathogens.</title>
        <authorList>
            <person name="Haridas S."/>
            <person name="Albert R."/>
            <person name="Binder M."/>
            <person name="Bloem J."/>
            <person name="Labutti K."/>
            <person name="Salamov A."/>
            <person name="Andreopoulos B."/>
            <person name="Baker S."/>
            <person name="Barry K."/>
            <person name="Bills G."/>
            <person name="Bluhm B."/>
            <person name="Cannon C."/>
            <person name="Castanera R."/>
            <person name="Culley D."/>
            <person name="Daum C."/>
            <person name="Ezra D."/>
            <person name="Gonzalez J."/>
            <person name="Henrissat B."/>
            <person name="Kuo A."/>
            <person name="Liang C."/>
            <person name="Lipzen A."/>
            <person name="Lutzoni F."/>
            <person name="Magnuson J."/>
            <person name="Mondo S."/>
            <person name="Nolan M."/>
            <person name="Ohm R."/>
            <person name="Pangilinan J."/>
            <person name="Park H.-J."/>
            <person name="Ramirez L."/>
            <person name="Alfaro M."/>
            <person name="Sun H."/>
            <person name="Tritt A."/>
            <person name="Yoshinaga Y."/>
            <person name="Zwiers L.-H."/>
            <person name="Turgeon B."/>
            <person name="Goodwin S."/>
            <person name="Spatafora J."/>
            <person name="Crous P."/>
            <person name="Grigoriev I."/>
        </authorList>
    </citation>
    <scope>NUCLEOTIDE SEQUENCE</scope>
    <source>
        <strain evidence="12">CBS 262.69</strain>
    </source>
</reference>
<comment type="subunit">
    <text evidence="4 11">Heterodimer with ALG13 to form a functional enzyme.</text>
</comment>
<dbReference type="GO" id="GO:0006488">
    <property type="term" value="P:dolichol-linked oligosaccharide biosynthetic process"/>
    <property type="evidence" value="ECO:0007669"/>
    <property type="project" value="InterPro"/>
</dbReference>
<comment type="caution">
    <text evidence="11">Lacks conserved residue(s) required for the propagation of feature annotation.</text>
</comment>
<dbReference type="GO" id="GO:0043541">
    <property type="term" value="C:UDP-N-acetylglucosamine transferase complex"/>
    <property type="evidence" value="ECO:0007669"/>
    <property type="project" value="TreeGrafter"/>
</dbReference>
<sequence>MLLPTWGSALIALLIALGILTTLRLLFILPPYRPRPRSRKRSSPTHLLVVLGSGGHTAEMLVMLRDLDPQTYARRTWVVSSGDAFSARKAEEFESDLRQKALDANCGNYEIVTIPRARRVHQSLLSTPVSSLQCLWSCIRLLRRVDVQRPDLILSNGPGTGVIVVLASLVLRFFDWSSRPGGPGSTRLIYVESWARVKRLSLSGKLLLRLVDRFLVQWESLEGAGGRAEFHGVLV</sequence>
<evidence type="ECO:0000256" key="3">
    <source>
        <dbReference type="ARBA" id="ARBA00009731"/>
    </source>
</evidence>
<feature type="transmembrane region" description="Helical" evidence="11">
    <location>
        <begin position="152"/>
        <end position="174"/>
    </location>
</feature>
<comment type="subcellular location">
    <subcellularLocation>
        <location evidence="1 11">Endoplasmic reticulum membrane</location>
        <topology evidence="1 11">Single-pass membrane protein</topology>
    </subcellularLocation>
    <subcellularLocation>
        <location evidence="2">Nucleus membrane</location>
        <topology evidence="2">Single-pass membrane protein</topology>
    </subcellularLocation>
</comment>
<dbReference type="PANTHER" id="PTHR12154:SF4">
    <property type="entry name" value="UDP-N-ACETYLGLUCOSAMINE TRANSFERASE SUBUNIT ALG14 HOMOLOG"/>
    <property type="match status" value="1"/>
</dbReference>
<dbReference type="PANTHER" id="PTHR12154">
    <property type="entry name" value="GLYCOSYL TRANSFERASE-RELATED"/>
    <property type="match status" value="1"/>
</dbReference>
<evidence type="ECO:0000313" key="13">
    <source>
        <dbReference type="Proteomes" id="UP000799640"/>
    </source>
</evidence>
<evidence type="ECO:0000256" key="10">
    <source>
        <dbReference type="ARBA" id="ARBA00032062"/>
    </source>
</evidence>
<keyword evidence="13" id="KW-1185">Reference proteome</keyword>